<dbReference type="Pfam" id="PF00644">
    <property type="entry name" value="PARP"/>
    <property type="match status" value="1"/>
</dbReference>
<feature type="compositionally biased region" description="Basic and acidic residues" evidence="5">
    <location>
        <begin position="876"/>
        <end position="886"/>
    </location>
</feature>
<evidence type="ECO:0000256" key="2">
    <source>
        <dbReference type="ARBA" id="ARBA00022679"/>
    </source>
</evidence>
<dbReference type="InterPro" id="IPR051838">
    <property type="entry name" value="ARTD_PARP"/>
</dbReference>
<keyword evidence="8" id="KW-1185">Reference proteome</keyword>
<keyword evidence="1" id="KW-0328">Glycosyltransferase</keyword>
<evidence type="ECO:0000256" key="3">
    <source>
        <dbReference type="ARBA" id="ARBA00022695"/>
    </source>
</evidence>
<dbReference type="AlphaFoldDB" id="A0AAV9JDH4"/>
<keyword evidence="3" id="KW-0548">Nucleotidyltransferase</keyword>
<feature type="compositionally biased region" description="Acidic residues" evidence="5">
    <location>
        <begin position="113"/>
        <end position="141"/>
    </location>
</feature>
<organism evidence="7 8">
    <name type="scientific">Oleoguttula mirabilis</name>
    <dbReference type="NCBI Taxonomy" id="1507867"/>
    <lineage>
        <taxon>Eukaryota</taxon>
        <taxon>Fungi</taxon>
        <taxon>Dikarya</taxon>
        <taxon>Ascomycota</taxon>
        <taxon>Pezizomycotina</taxon>
        <taxon>Dothideomycetes</taxon>
        <taxon>Dothideomycetidae</taxon>
        <taxon>Mycosphaerellales</taxon>
        <taxon>Teratosphaeriaceae</taxon>
        <taxon>Oleoguttula</taxon>
    </lineage>
</organism>
<keyword evidence="4" id="KW-0520">NAD</keyword>
<accession>A0AAV9JDH4</accession>
<dbReference type="CDD" id="cd23802">
    <property type="entry name" value="UBCc_UBE2Q"/>
    <property type="match status" value="1"/>
</dbReference>
<dbReference type="InterPro" id="IPR016135">
    <property type="entry name" value="UBQ-conjugating_enzyme/RWD"/>
</dbReference>
<evidence type="ECO:0000256" key="4">
    <source>
        <dbReference type="ARBA" id="ARBA00023027"/>
    </source>
</evidence>
<reference evidence="7 8" key="1">
    <citation type="submission" date="2021-11" db="EMBL/GenBank/DDBJ databases">
        <title>Black yeast isolated from Biological Soil Crust.</title>
        <authorList>
            <person name="Kurbessoian T."/>
        </authorList>
    </citation>
    <scope>NUCLEOTIDE SEQUENCE [LARGE SCALE GENOMIC DNA]</scope>
    <source>
        <strain evidence="7 8">CCFEE 5522</strain>
    </source>
</reference>
<evidence type="ECO:0000259" key="6">
    <source>
        <dbReference type="PROSITE" id="PS50127"/>
    </source>
</evidence>
<feature type="region of interest" description="Disordered" evidence="5">
    <location>
        <begin position="504"/>
        <end position="530"/>
    </location>
</feature>
<dbReference type="InterPro" id="IPR000608">
    <property type="entry name" value="UBC"/>
</dbReference>
<evidence type="ECO:0000256" key="5">
    <source>
        <dbReference type="SAM" id="MobiDB-lite"/>
    </source>
</evidence>
<gene>
    <name evidence="7" type="ORF">LTR36_005780</name>
</gene>
<evidence type="ECO:0000313" key="8">
    <source>
        <dbReference type="Proteomes" id="UP001324427"/>
    </source>
</evidence>
<proteinExistence type="predicted"/>
<feature type="compositionally biased region" description="Basic and acidic residues" evidence="5">
    <location>
        <begin position="517"/>
        <end position="528"/>
    </location>
</feature>
<keyword evidence="2" id="KW-0808">Transferase</keyword>
<evidence type="ECO:0000256" key="1">
    <source>
        <dbReference type="ARBA" id="ARBA00022676"/>
    </source>
</evidence>
<dbReference type="Proteomes" id="UP001324427">
    <property type="component" value="Unassembled WGS sequence"/>
</dbReference>
<feature type="region of interest" description="Disordered" evidence="5">
    <location>
        <begin position="915"/>
        <end position="942"/>
    </location>
</feature>
<dbReference type="EMBL" id="JAVFHQ010000034">
    <property type="protein sequence ID" value="KAK4543230.1"/>
    <property type="molecule type" value="Genomic_DNA"/>
</dbReference>
<comment type="caution">
    <text evidence="7">The sequence shown here is derived from an EMBL/GenBank/DDBJ whole genome shotgun (WGS) entry which is preliminary data.</text>
</comment>
<dbReference type="Gene3D" id="3.10.110.10">
    <property type="entry name" value="Ubiquitin Conjugating Enzyme"/>
    <property type="match status" value="1"/>
</dbReference>
<feature type="domain" description="UBC core" evidence="6">
    <location>
        <begin position="1019"/>
        <end position="1199"/>
    </location>
</feature>
<dbReference type="GO" id="GO:0003950">
    <property type="term" value="F:NAD+ poly-ADP-ribosyltransferase activity"/>
    <property type="evidence" value="ECO:0007669"/>
    <property type="project" value="InterPro"/>
</dbReference>
<feature type="region of interest" description="Disordered" evidence="5">
    <location>
        <begin position="876"/>
        <end position="897"/>
    </location>
</feature>
<sequence length="1210" mass="134084">MPRRQFIADLQKAQEGTLPLSIINLQQGEDDGQFDFDFVGDFGAEFPEPVKVTAMIADVSEYPTAHQYMIFCGDDAPRQIGAALQNVRGTDCKTVYELIDIVSANLTKLSPDQDGDLQMEDSQQYDEEPLEDEDDDDGDIYDSDHEAFDFGARQHTTPYAQASPGAKLKPSDRIFRARIRSDLMAAKSAGFKVGHLGGLMDGFNCFVTISIRMSKLGISEAAMQAWQVTPTDYLTLLIQYPNGYKSNEELQGFDSLRLAPNIGFRVCAGKKYKPTLEEAIKAFTIVKKHERDSITTTELPGPEDEADESSVRETFISRPLNSLLQERLVPIVRYRSSGMDWRGAEDWYSEVASKGATAGGDSVPDKFFEPELVHDALPDLLKADHYGAPAVLHHSFPLLAMQFLLRHFVRCTDFCLVCHRQLNTELEAIKPYVCDQPLCLYQYMTLGFGPSIEHEILAQPYVVDLLVSFCYTSAASRKLREFPDGLALMVPPVDPSVYNVIDPYAGSGRRGRNPAQPEKKDPKLKSESDLPTYEVGFDRERLEILFFDKPDTCPVRRGNWIVVKVAGTLDGEELHCRVAETTYYPSIKIDEPVLLRQPSTITDQQVPQAAGQGLAPPAAKTITPATTPVWAPASFQCYEQDFEQLDKNAKCLAVCKLLDTLPNVKAMQEFLAKRHPADLKHWVERISPAALSLLRWIIASNRACIMQVDGDSNTGSRPQERVFGMKGYIEFRFAMGAPDKQTRFLAAVRKTATRLSLTWPTIFAWHGSPLQNWHMIIREGLNFKNVDHGRAFGDGVYHAKDAQTSTGYSGRNFYGGGSANQGVWPHSVLKISSALALNELVNAPAEFQSSNPYFVVQHLDWIQTRYLFVQCTPDDESLKNDNEKKPTNAYPQDPYLTPRGMSDAIVIPASAITSGRAAKETGRTGKIQGQSPMKKMKGHGGFSDPINLDGDDDGDSVATDAEDLDILFEEEPEPEPEPVRQDNQEVSTRPRGVETDFVPGELDFSKLPLMPVPTYAVSGTTKRLLKELQNLQKVQDATPLADLGWYMDTEKVENVYQWIVELHSFHAIDNKLPLVAGMKKQGIKSIVLEIRFNGSYPFTPPYVRVIRPRFLSFAQGGGGHIVMGGAMCMELLTNTGWSSVSSMESVLMQIRLAIASDPPAKLDVNTRGDYGTGEAADGYIRACNTHGWTVPPGFKEMAYGGGAGGAGGGY</sequence>
<evidence type="ECO:0000313" key="7">
    <source>
        <dbReference type="EMBL" id="KAK4543230.1"/>
    </source>
</evidence>
<feature type="region of interest" description="Disordered" evidence="5">
    <location>
        <begin position="110"/>
        <end position="142"/>
    </location>
</feature>
<dbReference type="SUPFAM" id="SSF56399">
    <property type="entry name" value="ADP-ribosylation"/>
    <property type="match status" value="1"/>
</dbReference>
<dbReference type="PROSITE" id="PS50127">
    <property type="entry name" value="UBC_2"/>
    <property type="match status" value="1"/>
</dbReference>
<dbReference type="InterPro" id="IPR012317">
    <property type="entry name" value="Poly(ADP-ribose)pol_cat_dom"/>
</dbReference>
<name>A0AAV9JDH4_9PEZI</name>
<feature type="region of interest" description="Disordered" evidence="5">
    <location>
        <begin position="969"/>
        <end position="997"/>
    </location>
</feature>
<protein>
    <recommendedName>
        <fullName evidence="6">UBC core domain-containing protein</fullName>
    </recommendedName>
</protein>
<dbReference type="SUPFAM" id="SSF54495">
    <property type="entry name" value="UBC-like"/>
    <property type="match status" value="1"/>
</dbReference>
<dbReference type="GO" id="GO:0016779">
    <property type="term" value="F:nucleotidyltransferase activity"/>
    <property type="evidence" value="ECO:0007669"/>
    <property type="project" value="UniProtKB-KW"/>
</dbReference>
<dbReference type="PANTHER" id="PTHR21328">
    <property type="entry name" value="POLY ADP-RIBOSE POLYMERASE FAMILY, MEMBER PARP"/>
    <property type="match status" value="1"/>
</dbReference>
<dbReference type="Gene3D" id="3.90.228.10">
    <property type="match status" value="1"/>
</dbReference>